<dbReference type="EMBL" id="FOLO01000031">
    <property type="protein sequence ID" value="SFD07577.1"/>
    <property type="molecule type" value="Genomic_DNA"/>
</dbReference>
<keyword evidence="1" id="KW-0472">Membrane</keyword>
<evidence type="ECO:0000313" key="3">
    <source>
        <dbReference type="Proteomes" id="UP000198862"/>
    </source>
</evidence>
<keyword evidence="1" id="KW-0812">Transmembrane</keyword>
<dbReference type="AlphaFoldDB" id="A0A1I1PCK1"/>
<sequence>MKKSLKLLFLIFLNIIIIGLFLPTQYHIEKSIKINAKPSDIHYWVNDLAHWKTWSPWEIIDPSIKMKLGNKTKGVGANQSWFGKSGKGELTFIQVNQTGVHYNMIFNDEHLATSSISYQKNKKSTLVTWELSGSNHALITAGYEVLFIKYIFSSSLELGLENLKSQTEMNLKNKSDT</sequence>
<dbReference type="CDD" id="cd07818">
    <property type="entry name" value="SRPBCC_1"/>
    <property type="match status" value="1"/>
</dbReference>
<protein>
    <submittedName>
        <fullName evidence="2">Polyketide cyclase / dehydrase and lipid transport</fullName>
    </submittedName>
</protein>
<organism evidence="2 3">
    <name type="scientific">Pseudoalteromonas denitrificans DSM 6059</name>
    <dbReference type="NCBI Taxonomy" id="1123010"/>
    <lineage>
        <taxon>Bacteria</taxon>
        <taxon>Pseudomonadati</taxon>
        <taxon>Pseudomonadota</taxon>
        <taxon>Gammaproteobacteria</taxon>
        <taxon>Alteromonadales</taxon>
        <taxon>Pseudoalteromonadaceae</taxon>
        <taxon>Pseudoalteromonas</taxon>
    </lineage>
</organism>
<name>A0A1I1PCK1_9GAMM</name>
<keyword evidence="3" id="KW-1185">Reference proteome</keyword>
<dbReference type="RefSeq" id="WP_091986971.1">
    <property type="nucleotide sequence ID" value="NZ_FOLO01000031.1"/>
</dbReference>
<reference evidence="2 3" key="1">
    <citation type="submission" date="2016-10" db="EMBL/GenBank/DDBJ databases">
        <authorList>
            <person name="de Groot N.N."/>
        </authorList>
    </citation>
    <scope>NUCLEOTIDE SEQUENCE [LARGE SCALE GENOMIC DNA]</scope>
    <source>
        <strain evidence="2 3">DSM 6059</strain>
    </source>
</reference>
<dbReference type="OrthoDB" id="9807923at2"/>
<dbReference type="InterPro" id="IPR023393">
    <property type="entry name" value="START-like_dom_sf"/>
</dbReference>
<dbReference type="Proteomes" id="UP000198862">
    <property type="component" value="Unassembled WGS sequence"/>
</dbReference>
<dbReference type="Gene3D" id="3.30.530.20">
    <property type="match status" value="1"/>
</dbReference>
<dbReference type="STRING" id="1123010.SAMN02745724_03392"/>
<dbReference type="SUPFAM" id="SSF55961">
    <property type="entry name" value="Bet v1-like"/>
    <property type="match status" value="1"/>
</dbReference>
<keyword evidence="1" id="KW-1133">Transmembrane helix</keyword>
<gene>
    <name evidence="2" type="ORF">SAMN02745724_03392</name>
</gene>
<accession>A0A1I1PCK1</accession>
<proteinExistence type="predicted"/>
<feature type="transmembrane region" description="Helical" evidence="1">
    <location>
        <begin position="7"/>
        <end position="28"/>
    </location>
</feature>
<evidence type="ECO:0000313" key="2">
    <source>
        <dbReference type="EMBL" id="SFD07577.1"/>
    </source>
</evidence>
<evidence type="ECO:0000256" key="1">
    <source>
        <dbReference type="SAM" id="Phobius"/>
    </source>
</evidence>